<evidence type="ECO:0000256" key="1">
    <source>
        <dbReference type="ARBA" id="ARBA00004146"/>
    </source>
</evidence>
<dbReference type="PANTHER" id="PTHR31937:SF2">
    <property type="entry name" value="TRANSMEMBRANE PROTEIN 163"/>
    <property type="match status" value="1"/>
</dbReference>
<keyword evidence="7 11" id="KW-1133">Transmembrane helix</keyword>
<dbReference type="InterPro" id="IPR026765">
    <property type="entry name" value="Tmem163"/>
</dbReference>
<dbReference type="GO" id="GO:0008324">
    <property type="term" value="F:monoatomic cation transmembrane transporter activity"/>
    <property type="evidence" value="ECO:0007669"/>
    <property type="project" value="InterPro"/>
</dbReference>
<proteinExistence type="inferred from homology"/>
<keyword evidence="4 11" id="KW-0812">Transmembrane</keyword>
<keyword evidence="9 11" id="KW-0472">Membrane</keyword>
<keyword evidence="14" id="KW-1185">Reference proteome</keyword>
<feature type="domain" description="Cation efflux protein transmembrane" evidence="12">
    <location>
        <begin position="56"/>
        <end position="235"/>
    </location>
</feature>
<dbReference type="GO" id="GO:0016020">
    <property type="term" value="C:membrane"/>
    <property type="evidence" value="ECO:0007669"/>
    <property type="project" value="InterPro"/>
</dbReference>
<dbReference type="InterPro" id="IPR027469">
    <property type="entry name" value="Cation_efflux_TMD_sf"/>
</dbReference>
<feature type="transmembrane region" description="Helical" evidence="11">
    <location>
        <begin position="50"/>
        <end position="71"/>
    </location>
</feature>
<feature type="transmembrane region" description="Helical" evidence="11">
    <location>
        <begin position="124"/>
        <end position="143"/>
    </location>
</feature>
<evidence type="ECO:0000259" key="12">
    <source>
        <dbReference type="Pfam" id="PF01545"/>
    </source>
</evidence>
<feature type="transmembrane region" description="Helical" evidence="11">
    <location>
        <begin position="77"/>
        <end position="103"/>
    </location>
</feature>
<dbReference type="Proteomes" id="UP000294830">
    <property type="component" value="Unassembled WGS sequence"/>
</dbReference>
<evidence type="ECO:0000256" key="5">
    <source>
        <dbReference type="ARBA" id="ARBA00022753"/>
    </source>
</evidence>
<feature type="transmembrane region" description="Helical" evidence="11">
    <location>
        <begin position="149"/>
        <end position="167"/>
    </location>
</feature>
<keyword evidence="5" id="KW-0967">Endosome</keyword>
<dbReference type="PANTHER" id="PTHR31937">
    <property type="entry name" value="TRANSMEMBRANE PROTEIN 163"/>
    <property type="match status" value="1"/>
</dbReference>
<name>A0A4R2EC93_9BACT</name>
<dbReference type="AlphaFoldDB" id="A0A4R2EC93"/>
<evidence type="ECO:0000313" key="14">
    <source>
        <dbReference type="Proteomes" id="UP000294830"/>
    </source>
</evidence>
<comment type="subcellular location">
    <subcellularLocation>
        <location evidence="2">Cytoplasmic vesicle</location>
        <location evidence="2">Secretory vesicle</location>
        <location evidence="2">Synaptic vesicle membrane</location>
        <topology evidence="2">Multi-pass membrane protein</topology>
    </subcellularLocation>
    <subcellularLocation>
        <location evidence="1">Early endosome membrane</location>
    </subcellularLocation>
</comment>
<protein>
    <submittedName>
        <fullName evidence="13">Cation efflux family protein</fullName>
    </submittedName>
</protein>
<evidence type="ECO:0000256" key="8">
    <source>
        <dbReference type="ARBA" id="ARBA00023018"/>
    </source>
</evidence>
<keyword evidence="8" id="KW-0770">Synapse</keyword>
<keyword evidence="6" id="KW-0862">Zinc</keyword>
<evidence type="ECO:0000256" key="11">
    <source>
        <dbReference type="SAM" id="Phobius"/>
    </source>
</evidence>
<dbReference type="Gene3D" id="1.20.1510.10">
    <property type="entry name" value="Cation efflux protein transmembrane domain"/>
    <property type="match status" value="1"/>
</dbReference>
<evidence type="ECO:0000313" key="13">
    <source>
        <dbReference type="EMBL" id="TCN64676.1"/>
    </source>
</evidence>
<evidence type="ECO:0000256" key="3">
    <source>
        <dbReference type="ARBA" id="ARBA00008731"/>
    </source>
</evidence>
<feature type="transmembrane region" description="Helical" evidence="11">
    <location>
        <begin position="12"/>
        <end position="29"/>
    </location>
</feature>
<evidence type="ECO:0000256" key="4">
    <source>
        <dbReference type="ARBA" id="ARBA00022692"/>
    </source>
</evidence>
<gene>
    <name evidence="13" type="ORF">CLV25_1123</name>
</gene>
<evidence type="ECO:0000256" key="6">
    <source>
        <dbReference type="ARBA" id="ARBA00022833"/>
    </source>
</evidence>
<accession>A0A4R2EC93</accession>
<feature type="transmembrane region" description="Helical" evidence="11">
    <location>
        <begin position="188"/>
        <end position="206"/>
    </location>
</feature>
<keyword evidence="10" id="KW-0968">Cytoplasmic vesicle</keyword>
<comment type="similarity">
    <text evidence="3">Belongs to the TMEM163 family.</text>
</comment>
<sequence length="251" mass="27867">MRVEPISFKSEIPEITLNIIAFYLFTSTFRPYVISIEMTEREQKLYRQAWYLSLFTIFYNIVEGVVSMLLGYQDETIALFGFGADSFIEVMSGVGIAVMVLRIRQNPSSEKTRFEKRALQITGAAFYLLTVGLLAGVILNVATNHKPETTFWGVVVSSVSILVMLWLTHAKKSIGKQLGSDPIIADGNCTKVCVYMSVVLLISSLIYELTGFAYADAIGAAGLAYFSFTEGREAFEKAKGKECCCCHCSNE</sequence>
<comment type="caution">
    <text evidence="13">The sequence shown here is derived from an EMBL/GenBank/DDBJ whole genome shotgun (WGS) entry which is preliminary data.</text>
</comment>
<dbReference type="InterPro" id="IPR058533">
    <property type="entry name" value="Cation_efflux_TM"/>
</dbReference>
<dbReference type="Pfam" id="PF01545">
    <property type="entry name" value="Cation_efflux"/>
    <property type="match status" value="1"/>
</dbReference>
<organism evidence="13 14">
    <name type="scientific">Acetobacteroides hydrogenigenes</name>
    <dbReference type="NCBI Taxonomy" id="979970"/>
    <lineage>
        <taxon>Bacteria</taxon>
        <taxon>Pseudomonadati</taxon>
        <taxon>Bacteroidota</taxon>
        <taxon>Bacteroidia</taxon>
        <taxon>Bacteroidales</taxon>
        <taxon>Rikenellaceae</taxon>
        <taxon>Acetobacteroides</taxon>
    </lineage>
</organism>
<dbReference type="GO" id="GO:0031410">
    <property type="term" value="C:cytoplasmic vesicle"/>
    <property type="evidence" value="ECO:0007669"/>
    <property type="project" value="UniProtKB-KW"/>
</dbReference>
<dbReference type="EMBL" id="SLWB01000012">
    <property type="protein sequence ID" value="TCN64676.1"/>
    <property type="molecule type" value="Genomic_DNA"/>
</dbReference>
<evidence type="ECO:0000256" key="2">
    <source>
        <dbReference type="ARBA" id="ARBA00004644"/>
    </source>
</evidence>
<evidence type="ECO:0000256" key="9">
    <source>
        <dbReference type="ARBA" id="ARBA00023136"/>
    </source>
</evidence>
<reference evidence="13 14" key="1">
    <citation type="submission" date="2019-03" db="EMBL/GenBank/DDBJ databases">
        <title>Genomic Encyclopedia of Archaeal and Bacterial Type Strains, Phase II (KMG-II): from individual species to whole genera.</title>
        <authorList>
            <person name="Goeker M."/>
        </authorList>
    </citation>
    <scope>NUCLEOTIDE SEQUENCE [LARGE SCALE GENOMIC DNA]</scope>
    <source>
        <strain evidence="13 14">RL-C</strain>
    </source>
</reference>
<evidence type="ECO:0000256" key="7">
    <source>
        <dbReference type="ARBA" id="ARBA00022989"/>
    </source>
</evidence>
<evidence type="ECO:0000256" key="10">
    <source>
        <dbReference type="ARBA" id="ARBA00023329"/>
    </source>
</evidence>
<dbReference type="SUPFAM" id="SSF161111">
    <property type="entry name" value="Cation efflux protein transmembrane domain-like"/>
    <property type="match status" value="1"/>
</dbReference>